<dbReference type="HOGENOM" id="CLU_765046_0_0_1"/>
<feature type="region of interest" description="Disordered" evidence="1">
    <location>
        <begin position="30"/>
        <end position="53"/>
    </location>
</feature>
<name>C4Y2P7_CLAL4</name>
<feature type="compositionally biased region" description="Basic residues" evidence="1">
    <location>
        <begin position="111"/>
        <end position="122"/>
    </location>
</feature>
<dbReference type="Proteomes" id="UP000007703">
    <property type="component" value="Unassembled WGS sequence"/>
</dbReference>
<dbReference type="KEGG" id="clu:CLUG_02810"/>
<evidence type="ECO:0000313" key="2">
    <source>
        <dbReference type="EMBL" id="EEQ38684.1"/>
    </source>
</evidence>
<evidence type="ECO:0000313" key="3">
    <source>
        <dbReference type="Proteomes" id="UP000007703"/>
    </source>
</evidence>
<organism evidence="2 3">
    <name type="scientific">Clavispora lusitaniae (strain ATCC 42720)</name>
    <name type="common">Yeast</name>
    <name type="synonym">Candida lusitaniae</name>
    <dbReference type="NCBI Taxonomy" id="306902"/>
    <lineage>
        <taxon>Eukaryota</taxon>
        <taxon>Fungi</taxon>
        <taxon>Dikarya</taxon>
        <taxon>Ascomycota</taxon>
        <taxon>Saccharomycotina</taxon>
        <taxon>Pichiomycetes</taxon>
        <taxon>Metschnikowiaceae</taxon>
        <taxon>Clavispora</taxon>
    </lineage>
</organism>
<dbReference type="InParanoid" id="C4Y2P7"/>
<feature type="region of interest" description="Disordered" evidence="1">
    <location>
        <begin position="273"/>
        <end position="314"/>
    </location>
</feature>
<dbReference type="VEuPathDB" id="FungiDB:CLUG_02810"/>
<evidence type="ECO:0000256" key="1">
    <source>
        <dbReference type="SAM" id="MobiDB-lite"/>
    </source>
</evidence>
<sequence>MHRGDSILQQSRQEGVASRLFGLLARAFGTHSPQERKQAPPGRKQAPPGRQRPVCRAGARVCRCFARPAVVRASAVETGTRSVRETGTRSIREAGTRSVREAGTRQSAGKNGRHCPNTRHHSTGQTHVGHVPKEGRALCSANSVLHPNERHAVDFLLEHLHQPGHEHQLTHGAPEHGVGQARVAFLVRRAGGRAPDRLHPEKLLAQRLGVSARRRRLHTVGLVDQHPQLLPHVEPRLERHQPVARLAGPGQKTGSKAARAPACPCVDAPHSIQGHAAPAGAPQRDARANRRAAPERHVRPQEHHQRGVGAHAPARVDGRGCPCVSACDFPPADVSQHLLLVLYGQGRQHSLAGVGGRGQRRH</sequence>
<reference evidence="2 3" key="1">
    <citation type="journal article" date="2009" name="Nature">
        <title>Evolution of pathogenicity and sexual reproduction in eight Candida genomes.</title>
        <authorList>
            <person name="Butler G."/>
            <person name="Rasmussen M.D."/>
            <person name="Lin M.F."/>
            <person name="Santos M.A."/>
            <person name="Sakthikumar S."/>
            <person name="Munro C.A."/>
            <person name="Rheinbay E."/>
            <person name="Grabherr M."/>
            <person name="Forche A."/>
            <person name="Reedy J.L."/>
            <person name="Agrafioti I."/>
            <person name="Arnaud M.B."/>
            <person name="Bates S."/>
            <person name="Brown A.J."/>
            <person name="Brunke S."/>
            <person name="Costanzo M.C."/>
            <person name="Fitzpatrick D.A."/>
            <person name="de Groot P.W."/>
            <person name="Harris D."/>
            <person name="Hoyer L.L."/>
            <person name="Hube B."/>
            <person name="Klis F.M."/>
            <person name="Kodira C."/>
            <person name="Lennard N."/>
            <person name="Logue M.E."/>
            <person name="Martin R."/>
            <person name="Neiman A.M."/>
            <person name="Nikolaou E."/>
            <person name="Quail M.A."/>
            <person name="Quinn J."/>
            <person name="Santos M.C."/>
            <person name="Schmitzberger F.F."/>
            <person name="Sherlock G."/>
            <person name="Shah P."/>
            <person name="Silverstein K.A."/>
            <person name="Skrzypek M.S."/>
            <person name="Soll D."/>
            <person name="Staggs R."/>
            <person name="Stansfield I."/>
            <person name="Stumpf M.P."/>
            <person name="Sudbery P.E."/>
            <person name="Srikantha T."/>
            <person name="Zeng Q."/>
            <person name="Berman J."/>
            <person name="Berriman M."/>
            <person name="Heitman J."/>
            <person name="Gow N.A."/>
            <person name="Lorenz M.C."/>
            <person name="Birren B.W."/>
            <person name="Kellis M."/>
            <person name="Cuomo C.A."/>
        </authorList>
    </citation>
    <scope>NUCLEOTIDE SEQUENCE [LARGE SCALE GENOMIC DNA]</scope>
    <source>
        <strain evidence="2 3">ATCC 42720</strain>
    </source>
</reference>
<feature type="compositionally biased region" description="Basic and acidic residues" evidence="1">
    <location>
        <begin position="82"/>
        <end position="103"/>
    </location>
</feature>
<accession>C4Y2P7</accession>
<dbReference type="AlphaFoldDB" id="C4Y2P7"/>
<proteinExistence type="predicted"/>
<gene>
    <name evidence="2" type="ORF">CLUG_02810</name>
</gene>
<feature type="compositionally biased region" description="Basic and acidic residues" evidence="1">
    <location>
        <begin position="284"/>
        <end position="305"/>
    </location>
</feature>
<feature type="region of interest" description="Disordered" evidence="1">
    <location>
        <begin position="78"/>
        <end position="130"/>
    </location>
</feature>
<dbReference type="EMBL" id="CH408078">
    <property type="protein sequence ID" value="EEQ38684.1"/>
    <property type="molecule type" value="Genomic_DNA"/>
</dbReference>
<protein>
    <submittedName>
        <fullName evidence="2">Uncharacterized protein</fullName>
    </submittedName>
</protein>